<proteinExistence type="inferred from homology"/>
<evidence type="ECO:0000313" key="5">
    <source>
        <dbReference type="EMBL" id="SVB26648.1"/>
    </source>
</evidence>
<dbReference type="SUPFAM" id="SSF51316">
    <property type="entry name" value="Mss4-like"/>
    <property type="match status" value="1"/>
</dbReference>
<evidence type="ECO:0000256" key="2">
    <source>
        <dbReference type="ARBA" id="ARBA00022723"/>
    </source>
</evidence>
<gene>
    <name evidence="5" type="ORF">METZ01_LOCUS179502</name>
</gene>
<protein>
    <recommendedName>
        <fullName evidence="4">CENP-V/GFA domain-containing protein</fullName>
    </recommendedName>
</protein>
<dbReference type="InterPro" id="IPR006913">
    <property type="entry name" value="CENP-V/GFA"/>
</dbReference>
<dbReference type="GO" id="GO:0016846">
    <property type="term" value="F:carbon-sulfur lyase activity"/>
    <property type="evidence" value="ECO:0007669"/>
    <property type="project" value="InterPro"/>
</dbReference>
<keyword evidence="2" id="KW-0479">Metal-binding</keyword>
<dbReference type="AlphaFoldDB" id="A0A382CKB3"/>
<dbReference type="InterPro" id="IPR052355">
    <property type="entry name" value="CENP-V-like"/>
</dbReference>
<organism evidence="5">
    <name type="scientific">marine metagenome</name>
    <dbReference type="NCBI Taxonomy" id="408172"/>
    <lineage>
        <taxon>unclassified sequences</taxon>
        <taxon>metagenomes</taxon>
        <taxon>ecological metagenomes</taxon>
    </lineage>
</organism>
<sequence length="82" mass="9709">MHDYEHLFIKHDGFKIMEGNEFIAEYSFGVKKAKHLFCKKCGIKSFYQPRSHPDSYSINLKCVEEPPEIKNTVYFDGKNEFK</sequence>
<feature type="domain" description="CENP-V/GFA" evidence="4">
    <location>
        <begin position="1"/>
        <end position="76"/>
    </location>
</feature>
<dbReference type="PROSITE" id="PS51891">
    <property type="entry name" value="CENP_V_GFA"/>
    <property type="match status" value="1"/>
</dbReference>
<dbReference type="PANTHER" id="PTHR28620">
    <property type="entry name" value="CENTROMERE PROTEIN V"/>
    <property type="match status" value="1"/>
</dbReference>
<evidence type="ECO:0000259" key="4">
    <source>
        <dbReference type="PROSITE" id="PS51891"/>
    </source>
</evidence>
<comment type="similarity">
    <text evidence="1">Belongs to the Gfa family.</text>
</comment>
<dbReference type="EMBL" id="UINC01034978">
    <property type="protein sequence ID" value="SVB26648.1"/>
    <property type="molecule type" value="Genomic_DNA"/>
</dbReference>
<dbReference type="Gene3D" id="2.170.150.70">
    <property type="match status" value="1"/>
</dbReference>
<accession>A0A382CKB3</accession>
<dbReference type="GO" id="GO:0046872">
    <property type="term" value="F:metal ion binding"/>
    <property type="evidence" value="ECO:0007669"/>
    <property type="project" value="UniProtKB-KW"/>
</dbReference>
<evidence type="ECO:0000256" key="3">
    <source>
        <dbReference type="ARBA" id="ARBA00022833"/>
    </source>
</evidence>
<reference evidence="5" key="1">
    <citation type="submission" date="2018-05" db="EMBL/GenBank/DDBJ databases">
        <authorList>
            <person name="Lanie J.A."/>
            <person name="Ng W.-L."/>
            <person name="Kazmierczak K.M."/>
            <person name="Andrzejewski T.M."/>
            <person name="Davidsen T.M."/>
            <person name="Wayne K.J."/>
            <person name="Tettelin H."/>
            <person name="Glass J.I."/>
            <person name="Rusch D."/>
            <person name="Podicherti R."/>
            <person name="Tsui H.-C.T."/>
            <person name="Winkler M.E."/>
        </authorList>
    </citation>
    <scope>NUCLEOTIDE SEQUENCE</scope>
</reference>
<keyword evidence="3" id="KW-0862">Zinc</keyword>
<evidence type="ECO:0000256" key="1">
    <source>
        <dbReference type="ARBA" id="ARBA00005495"/>
    </source>
</evidence>
<dbReference type="InterPro" id="IPR011057">
    <property type="entry name" value="Mss4-like_sf"/>
</dbReference>
<name>A0A382CKB3_9ZZZZ</name>
<dbReference type="Pfam" id="PF04828">
    <property type="entry name" value="GFA"/>
    <property type="match status" value="1"/>
</dbReference>
<dbReference type="PANTHER" id="PTHR28620:SF1">
    <property type="entry name" value="CENP-V_GFA DOMAIN-CONTAINING PROTEIN"/>
    <property type="match status" value="1"/>
</dbReference>